<evidence type="ECO:0000313" key="2">
    <source>
        <dbReference type="EMBL" id="KXS93306.1"/>
    </source>
</evidence>
<keyword evidence="3" id="KW-1185">Reference proteome</keyword>
<feature type="compositionally biased region" description="Basic and acidic residues" evidence="1">
    <location>
        <begin position="45"/>
        <end position="58"/>
    </location>
</feature>
<dbReference type="AlphaFoldDB" id="A0A139GSX4"/>
<feature type="compositionally biased region" description="Polar residues" evidence="1">
    <location>
        <begin position="70"/>
        <end position="82"/>
    </location>
</feature>
<feature type="compositionally biased region" description="Low complexity" evidence="1">
    <location>
        <begin position="1"/>
        <end position="15"/>
    </location>
</feature>
<dbReference type="OrthoDB" id="10643516at2759"/>
<feature type="region of interest" description="Disordered" evidence="1">
    <location>
        <begin position="1"/>
        <end position="198"/>
    </location>
</feature>
<feature type="compositionally biased region" description="Polar residues" evidence="1">
    <location>
        <begin position="153"/>
        <end position="170"/>
    </location>
</feature>
<evidence type="ECO:0000313" key="3">
    <source>
        <dbReference type="Proteomes" id="UP000073492"/>
    </source>
</evidence>
<dbReference type="Proteomes" id="UP000073492">
    <property type="component" value="Unassembled WGS sequence"/>
</dbReference>
<evidence type="ECO:0000256" key="1">
    <source>
        <dbReference type="SAM" id="MobiDB-lite"/>
    </source>
</evidence>
<dbReference type="STRING" id="113226.A0A139GSX4"/>
<comment type="caution">
    <text evidence="2">The sequence shown here is derived from an EMBL/GenBank/DDBJ whole genome shotgun (WGS) entry which is preliminary data.</text>
</comment>
<dbReference type="EMBL" id="LFZO01002099">
    <property type="protein sequence ID" value="KXS93306.1"/>
    <property type="molecule type" value="Genomic_DNA"/>
</dbReference>
<sequence>MPSLLQSPPQSQSHSNPPPLLPNTTVTRSGGDDQDTTVMRWQGQDAEHQEQNVDDRSSTAHAQKKRKRSTVSNFSNDASNAHNLDGDGDGDTSTDMFGEPRRHKNLRHVYGRAPTSTSPFHFHFTQPKRRRAPDLGKGSTYRPYARNPFHGRQPTSAGQIQSSPFATTGQARAPPLPNEAETDHVHGASGTHSVDEGHAHTLAGGKEVDKHAADGGEPRYGKGILNVQEGAASEAIDIKKLDGKYGAEKEVIDDNAERCKEREEEYDGEGVVDQVRVDSAAGHEDAEVEEEEVEDDEVEDDEVDDDEVEEDEVEDAEVEGEDFEDGQVDEDANQDTIEPESSLLRTNYYGPEEDELTILFGRLAMYENDNLRLEHLCNLFSLGQNAHLLFRFSKALSAKSGLQKRLLTTIHEYCTTPTIKHQSRWFSDHNLPGPWSALGDLRLPLFTIWGPRIFSRKNADALRDCITKLDKANLSLQDMAQCVKSLDASNVKHAFKGVWAKTKFDAIFEHVEQQRTADEWEMNTTYKMPSETQWAAARKRKGLCVMMR</sequence>
<organism evidence="2 3">
    <name type="scientific">Pseudocercospora musae</name>
    <dbReference type="NCBI Taxonomy" id="113226"/>
    <lineage>
        <taxon>Eukaryota</taxon>
        <taxon>Fungi</taxon>
        <taxon>Dikarya</taxon>
        <taxon>Ascomycota</taxon>
        <taxon>Pezizomycotina</taxon>
        <taxon>Dothideomycetes</taxon>
        <taxon>Dothideomycetidae</taxon>
        <taxon>Mycosphaerellales</taxon>
        <taxon>Mycosphaerellaceae</taxon>
        <taxon>Pseudocercospora</taxon>
    </lineage>
</organism>
<reference evidence="2 3" key="1">
    <citation type="submission" date="2015-07" db="EMBL/GenBank/DDBJ databases">
        <title>Comparative genomics of the Sigatoka disease complex on banana suggests a link between parallel evolutionary changes in Pseudocercospora fijiensis and Pseudocercospora eumusae and increased virulence on the banana host.</title>
        <authorList>
            <person name="Chang T.-C."/>
            <person name="Salvucci A."/>
            <person name="Crous P.W."/>
            <person name="Stergiopoulos I."/>
        </authorList>
    </citation>
    <scope>NUCLEOTIDE SEQUENCE [LARGE SCALE GENOMIC DNA]</scope>
    <source>
        <strain evidence="2 3">CBS 116634</strain>
    </source>
</reference>
<feature type="compositionally biased region" description="Acidic residues" evidence="1">
    <location>
        <begin position="286"/>
        <end position="323"/>
    </location>
</feature>
<accession>A0A139GSX4</accession>
<proteinExistence type="predicted"/>
<gene>
    <name evidence="2" type="ORF">AC579_3011</name>
</gene>
<protein>
    <submittedName>
        <fullName evidence="2">Uncharacterized protein</fullName>
    </submittedName>
</protein>
<name>A0A139GSX4_9PEZI</name>
<feature type="compositionally biased region" description="Basic residues" evidence="1">
    <location>
        <begin position="101"/>
        <end position="110"/>
    </location>
</feature>
<feature type="region of interest" description="Disordered" evidence="1">
    <location>
        <begin position="280"/>
        <end position="323"/>
    </location>
</feature>